<dbReference type="Pfam" id="PF18294">
    <property type="entry name" value="Pept_S41_N"/>
    <property type="match status" value="1"/>
</dbReference>
<dbReference type="Pfam" id="PF17820">
    <property type="entry name" value="PDZ_6"/>
    <property type="match status" value="1"/>
</dbReference>
<feature type="signal peptide" evidence="1">
    <location>
        <begin position="1"/>
        <end position="26"/>
    </location>
</feature>
<dbReference type="GO" id="GO:0004175">
    <property type="term" value="F:endopeptidase activity"/>
    <property type="evidence" value="ECO:0007669"/>
    <property type="project" value="TreeGrafter"/>
</dbReference>
<keyword evidence="4" id="KW-1185">Reference proteome</keyword>
<dbReference type="CDD" id="cd00136">
    <property type="entry name" value="PDZ_canonical"/>
    <property type="match status" value="1"/>
</dbReference>
<dbReference type="GO" id="GO:0006508">
    <property type="term" value="P:proteolysis"/>
    <property type="evidence" value="ECO:0007669"/>
    <property type="project" value="InterPro"/>
</dbReference>
<dbReference type="GO" id="GO:0008236">
    <property type="term" value="F:serine-type peptidase activity"/>
    <property type="evidence" value="ECO:0007669"/>
    <property type="project" value="InterPro"/>
</dbReference>
<protein>
    <submittedName>
        <fullName evidence="3">Peptidase S41</fullName>
    </submittedName>
</protein>
<proteinExistence type="predicted"/>
<keyword evidence="1" id="KW-0732">Signal</keyword>
<evidence type="ECO:0000259" key="2">
    <source>
        <dbReference type="PROSITE" id="PS50106"/>
    </source>
</evidence>
<evidence type="ECO:0000313" key="4">
    <source>
        <dbReference type="Proteomes" id="UP000240505"/>
    </source>
</evidence>
<dbReference type="OrthoDB" id="7168509at2"/>
<feature type="domain" description="PDZ" evidence="2">
    <location>
        <begin position="158"/>
        <end position="229"/>
    </location>
</feature>
<dbReference type="PROSITE" id="PS51257">
    <property type="entry name" value="PROKAR_LIPOPROTEIN"/>
    <property type="match status" value="1"/>
</dbReference>
<organism evidence="3 4">
    <name type="scientific">Pseudoduganella armeniaca</name>
    <dbReference type="NCBI Taxonomy" id="2072590"/>
    <lineage>
        <taxon>Bacteria</taxon>
        <taxon>Pseudomonadati</taxon>
        <taxon>Pseudomonadota</taxon>
        <taxon>Betaproteobacteria</taxon>
        <taxon>Burkholderiales</taxon>
        <taxon>Oxalobacteraceae</taxon>
        <taxon>Telluria group</taxon>
        <taxon>Pseudoduganella</taxon>
    </lineage>
</organism>
<dbReference type="AlphaFoldDB" id="A0A2R4CHB0"/>
<name>A0A2R4CHB0_9BURK</name>
<dbReference type="InterPro" id="IPR001478">
    <property type="entry name" value="PDZ"/>
</dbReference>
<dbReference type="InterPro" id="IPR041489">
    <property type="entry name" value="PDZ_6"/>
</dbReference>
<gene>
    <name evidence="3" type="ORF">C9I28_26955</name>
</gene>
<dbReference type="PROSITE" id="PS50106">
    <property type="entry name" value="PDZ"/>
    <property type="match status" value="1"/>
</dbReference>
<dbReference type="Gene3D" id="3.90.226.10">
    <property type="entry name" value="2-enoyl-CoA Hydratase, Chain A, domain 1"/>
    <property type="match status" value="1"/>
</dbReference>
<dbReference type="Pfam" id="PF03572">
    <property type="entry name" value="Peptidase_S41"/>
    <property type="match status" value="1"/>
</dbReference>
<dbReference type="GO" id="GO:0030288">
    <property type="term" value="C:outer membrane-bounded periplasmic space"/>
    <property type="evidence" value="ECO:0007669"/>
    <property type="project" value="TreeGrafter"/>
</dbReference>
<dbReference type="Gene3D" id="2.30.42.10">
    <property type="match status" value="1"/>
</dbReference>
<accession>A0A2R4CHB0</accession>
<dbReference type="Proteomes" id="UP000240505">
    <property type="component" value="Chromosome"/>
</dbReference>
<dbReference type="InterPro" id="IPR029045">
    <property type="entry name" value="ClpP/crotonase-like_dom_sf"/>
</dbReference>
<dbReference type="InterPro" id="IPR005151">
    <property type="entry name" value="Tail-specific_protease"/>
</dbReference>
<dbReference type="SUPFAM" id="SSF52096">
    <property type="entry name" value="ClpP/crotonase"/>
    <property type="match status" value="1"/>
</dbReference>
<dbReference type="EMBL" id="CP028324">
    <property type="protein sequence ID" value="AVR98850.1"/>
    <property type="molecule type" value="Genomic_DNA"/>
</dbReference>
<dbReference type="KEGG" id="masz:C9I28_26955"/>
<evidence type="ECO:0000313" key="3">
    <source>
        <dbReference type="EMBL" id="AVR98850.1"/>
    </source>
</evidence>
<sequence length="507" mass="52923">MPTGVKSRAMKLLTTALGAAMLAALAGCGGDDPAQSGGIRPVEPPPIVPEQPVIVPPVDPAQPPVPPPLTAIEEIGKYRQHCADAPPDSPQAGTVDDEKRFLRAWLGESYLWYRELPALDLAAYATAVSYFDAMKTPLTTASGKPKDQYHFSYTEARWAELSRGGQTGYGLTWLRSTADGVRDWRIAAVEPGSPAALAGLRRGDRLLTVDGIDFAGATDAASIAALNAALSPATAGASHQLTVRRADGDTVEARLTAVKLAIAPVQNTTVLQSATGPVGYLTFGAHVAGAEAPLTAAFASLRDAGVKDLVLDLRYNGGGLLSIASKVAYMIAGPQAAGKTFEHTLANDKTKPNQPILFPASAQLPYLGLRRVYVLAGPGTCSASESIVNGLRGADVDVHLVGGQTCGKPYAFIPATNCGRTYFAIQYQGVNHKGFGDYADGFAPTCAAADDLRHPLGSLDETLLRTALQLRADGTCPVSAAARAGARAPQLVPVREPASEIAIDDRP</sequence>
<feature type="chain" id="PRO_5015345386" evidence="1">
    <location>
        <begin position="27"/>
        <end position="507"/>
    </location>
</feature>
<dbReference type="SUPFAM" id="SSF50156">
    <property type="entry name" value="PDZ domain-like"/>
    <property type="match status" value="1"/>
</dbReference>
<dbReference type="InterPro" id="IPR036034">
    <property type="entry name" value="PDZ_sf"/>
</dbReference>
<dbReference type="PANTHER" id="PTHR32060">
    <property type="entry name" value="TAIL-SPECIFIC PROTEASE"/>
    <property type="match status" value="1"/>
</dbReference>
<dbReference type="GO" id="GO:0007165">
    <property type="term" value="P:signal transduction"/>
    <property type="evidence" value="ECO:0007669"/>
    <property type="project" value="TreeGrafter"/>
</dbReference>
<evidence type="ECO:0000256" key="1">
    <source>
        <dbReference type="SAM" id="SignalP"/>
    </source>
</evidence>
<dbReference type="InterPro" id="IPR041613">
    <property type="entry name" value="Pept_S41_N"/>
</dbReference>
<dbReference type="Gene3D" id="3.30.750.170">
    <property type="match status" value="1"/>
</dbReference>
<dbReference type="SMART" id="SM00228">
    <property type="entry name" value="PDZ"/>
    <property type="match status" value="1"/>
</dbReference>
<reference evidence="3 4" key="1">
    <citation type="submission" date="2018-03" db="EMBL/GenBank/DDBJ databases">
        <title>Massilia armeniaca sp. nov., isolated from desert soil.</title>
        <authorList>
            <person name="Huang H."/>
            <person name="Ren M."/>
        </authorList>
    </citation>
    <scope>NUCLEOTIDE SEQUENCE [LARGE SCALE GENOMIC DNA]</scope>
    <source>
        <strain evidence="3 4">ZMN-3</strain>
    </source>
</reference>
<dbReference type="PANTHER" id="PTHR32060:SF30">
    <property type="entry name" value="CARBOXY-TERMINAL PROCESSING PROTEASE CTPA"/>
    <property type="match status" value="1"/>
</dbReference>